<dbReference type="RefSeq" id="WP_076176841.1">
    <property type="nucleotide sequence ID" value="NZ_MRTP01000024.1"/>
</dbReference>
<accession>A0A1R1DZL6</accession>
<name>A0A1R1DZL6_9BACL</name>
<evidence type="ECO:0000313" key="1">
    <source>
        <dbReference type="EMBL" id="OMF45001.1"/>
    </source>
</evidence>
<dbReference type="AlphaFoldDB" id="A0A1R1DZL6"/>
<dbReference type="Proteomes" id="UP000187172">
    <property type="component" value="Unassembled WGS sequence"/>
</dbReference>
<sequence>MNTIEQMYEDGLLSNDAKVLLMDLAKGDENILVIGNDKQMNGLLLMAILRERSGSELGWYFKDRDDLNLRSLAPNLTVINSNQVKSYAEARELVRAMTFTPIVIDEINTPAMAKFFLECCVGLRDRVTAAYTEYGDPKAVLNSFARLTREGVDHRTEEMVVNSVRDTVNVFIIYAEENGQKKIYVIDNRRQ</sequence>
<keyword evidence="2" id="KW-1185">Reference proteome</keyword>
<proteinExistence type="predicted"/>
<dbReference type="EMBL" id="MRTP01000024">
    <property type="protein sequence ID" value="OMF45001.1"/>
    <property type="molecule type" value="Genomic_DNA"/>
</dbReference>
<protein>
    <submittedName>
        <fullName evidence="1">Uncharacterized protein</fullName>
    </submittedName>
</protein>
<gene>
    <name evidence="1" type="ORF">BK138_34085</name>
</gene>
<organism evidence="1 2">
    <name type="scientific">Paenibacillus rhizosphaerae</name>
    <dbReference type="NCBI Taxonomy" id="297318"/>
    <lineage>
        <taxon>Bacteria</taxon>
        <taxon>Bacillati</taxon>
        <taxon>Bacillota</taxon>
        <taxon>Bacilli</taxon>
        <taxon>Bacillales</taxon>
        <taxon>Paenibacillaceae</taxon>
        <taxon>Paenibacillus</taxon>
    </lineage>
</organism>
<reference evidence="1 2" key="1">
    <citation type="submission" date="2016-11" db="EMBL/GenBank/DDBJ databases">
        <title>Paenibacillus species isolates.</title>
        <authorList>
            <person name="Beno S.M."/>
        </authorList>
    </citation>
    <scope>NUCLEOTIDE SEQUENCE [LARGE SCALE GENOMIC DNA]</scope>
    <source>
        <strain evidence="1 2">FSL R5-0378</strain>
    </source>
</reference>
<comment type="caution">
    <text evidence="1">The sequence shown here is derived from an EMBL/GenBank/DDBJ whole genome shotgun (WGS) entry which is preliminary data.</text>
</comment>
<evidence type="ECO:0000313" key="2">
    <source>
        <dbReference type="Proteomes" id="UP000187172"/>
    </source>
</evidence>